<evidence type="ECO:0008006" key="4">
    <source>
        <dbReference type="Google" id="ProtNLM"/>
    </source>
</evidence>
<feature type="region of interest" description="Disordered" evidence="1">
    <location>
        <begin position="266"/>
        <end position="288"/>
    </location>
</feature>
<dbReference type="EMBL" id="JBFDAA010000010">
    <property type="protein sequence ID" value="KAL1124779.1"/>
    <property type="molecule type" value="Genomic_DNA"/>
</dbReference>
<dbReference type="Proteomes" id="UP001558652">
    <property type="component" value="Unassembled WGS sequence"/>
</dbReference>
<keyword evidence="3" id="KW-1185">Reference proteome</keyword>
<comment type="caution">
    <text evidence="2">The sequence shown here is derived from an EMBL/GenBank/DDBJ whole genome shotgun (WGS) entry which is preliminary data.</text>
</comment>
<protein>
    <recommendedName>
        <fullName evidence="4">Reverse transcriptase domain-containing protein</fullName>
    </recommendedName>
</protein>
<dbReference type="AlphaFoldDB" id="A0ABD0YCG6"/>
<feature type="region of interest" description="Disordered" evidence="1">
    <location>
        <begin position="183"/>
        <end position="202"/>
    </location>
</feature>
<organism evidence="2 3">
    <name type="scientific">Ranatra chinensis</name>
    <dbReference type="NCBI Taxonomy" id="642074"/>
    <lineage>
        <taxon>Eukaryota</taxon>
        <taxon>Metazoa</taxon>
        <taxon>Ecdysozoa</taxon>
        <taxon>Arthropoda</taxon>
        <taxon>Hexapoda</taxon>
        <taxon>Insecta</taxon>
        <taxon>Pterygota</taxon>
        <taxon>Neoptera</taxon>
        <taxon>Paraneoptera</taxon>
        <taxon>Hemiptera</taxon>
        <taxon>Heteroptera</taxon>
        <taxon>Panheteroptera</taxon>
        <taxon>Nepomorpha</taxon>
        <taxon>Nepidae</taxon>
        <taxon>Ranatrinae</taxon>
        <taxon>Ranatra</taxon>
    </lineage>
</organism>
<gene>
    <name evidence="2" type="ORF">AAG570_001400</name>
</gene>
<feature type="compositionally biased region" description="Basic and acidic residues" evidence="1">
    <location>
        <begin position="266"/>
        <end position="281"/>
    </location>
</feature>
<proteinExistence type="predicted"/>
<sequence>MAISRNRFRSTNSEQETKDYGNYTFSIIGGDEEKPKSVGQWHIVPHPLAALCSPHLVGHYNDYFFVVGSDTGPEVVILKRRTDAKIEPLPTISYEISVQFDRKRPQSWELQRLKRLTIVCPLRNDMDEIPSKKKATSPLFPSPHCWKNAPYQRILSVWWKGGNLSDGLGGTRLEGHNVPSKGLRQALSHTSGQEPPTPNPPMSHYALIVRLTHKKNHRSTNRFSFRSKYSTVSQFLHLFFSALERKEDCKGDLGAVVQAFDRPDEKKILDNRSSERTDRPRQPAAGWGQRRNLGLRMEGGEYGTSPAKTVLFGPRCEYKGLTIGNKKLGNLRFEGDIVLIVGHEVELKSMLEDLKREGEKAGLEVNTLKTKIMSNRLPHNTHFQIDGKRVEGATDIIYLGRLIFLEDETAKEVDRRIYNGWKKYWSIKYMFKAPIDIKLKREVYNSCALPVMTFGSQTWSLSRTIASRLEDVRRAKGRSMLGVYRSDRIRNDTLRGKTGLKELRKEAC</sequence>
<evidence type="ECO:0000313" key="3">
    <source>
        <dbReference type="Proteomes" id="UP001558652"/>
    </source>
</evidence>
<dbReference type="PANTHER" id="PTHR47027">
    <property type="entry name" value="REVERSE TRANSCRIPTASE DOMAIN-CONTAINING PROTEIN"/>
    <property type="match status" value="1"/>
</dbReference>
<reference evidence="2 3" key="1">
    <citation type="submission" date="2024-07" db="EMBL/GenBank/DDBJ databases">
        <title>Chromosome-level genome assembly of the water stick insect Ranatra chinensis (Heteroptera: Nepidae).</title>
        <authorList>
            <person name="Liu X."/>
        </authorList>
    </citation>
    <scope>NUCLEOTIDE SEQUENCE [LARGE SCALE GENOMIC DNA]</scope>
    <source>
        <strain evidence="2">Cailab_2021Rc</strain>
        <tissue evidence="2">Muscle</tissue>
    </source>
</reference>
<evidence type="ECO:0000256" key="1">
    <source>
        <dbReference type="SAM" id="MobiDB-lite"/>
    </source>
</evidence>
<name>A0ABD0YCG6_9HEMI</name>
<evidence type="ECO:0000313" key="2">
    <source>
        <dbReference type="EMBL" id="KAL1124779.1"/>
    </source>
</evidence>
<accession>A0ABD0YCG6</accession>
<dbReference type="PANTHER" id="PTHR47027:SF20">
    <property type="entry name" value="REVERSE TRANSCRIPTASE-LIKE PROTEIN WITH RNA-DIRECTED DNA POLYMERASE DOMAIN"/>
    <property type="match status" value="1"/>
</dbReference>